<evidence type="ECO:0000313" key="4">
    <source>
        <dbReference type="EMBL" id="PWB00439.1"/>
    </source>
</evidence>
<dbReference type="Pfam" id="PF13101">
    <property type="entry name" value="DUF3945"/>
    <property type="match status" value="2"/>
</dbReference>
<dbReference type="Pfam" id="PF13351">
    <property type="entry name" value="DUF4099"/>
    <property type="match status" value="1"/>
</dbReference>
<gene>
    <name evidence="4" type="ORF">C5O23_12805</name>
</gene>
<feature type="compositionally biased region" description="Polar residues" evidence="1">
    <location>
        <begin position="120"/>
        <end position="133"/>
    </location>
</feature>
<dbReference type="Proteomes" id="UP000244905">
    <property type="component" value="Unassembled WGS sequence"/>
</dbReference>
<feature type="region of interest" description="Disordered" evidence="1">
    <location>
        <begin position="422"/>
        <end position="487"/>
    </location>
</feature>
<dbReference type="AlphaFoldDB" id="A0A2V1IM80"/>
<feature type="region of interest" description="Disordered" evidence="1">
    <location>
        <begin position="120"/>
        <end position="146"/>
    </location>
</feature>
<dbReference type="InterPro" id="IPR025343">
    <property type="entry name" value="DUF4099"/>
</dbReference>
<feature type="region of interest" description="Disordered" evidence="1">
    <location>
        <begin position="347"/>
        <end position="369"/>
    </location>
</feature>
<accession>A0A2V1IM80</accession>
<reference evidence="5" key="1">
    <citation type="submission" date="2018-02" db="EMBL/GenBank/DDBJ databases">
        <authorList>
            <person name="Clavel T."/>
            <person name="Strowig T."/>
        </authorList>
    </citation>
    <scope>NUCLEOTIDE SEQUENCE [LARGE SCALE GENOMIC DNA]</scope>
    <source>
        <strain evidence="5">DSM 103720</strain>
    </source>
</reference>
<feature type="compositionally biased region" description="Polar residues" evidence="1">
    <location>
        <begin position="443"/>
        <end position="454"/>
    </location>
</feature>
<feature type="domain" description="DUF3945" evidence="2">
    <location>
        <begin position="382"/>
        <end position="425"/>
    </location>
</feature>
<sequence length="487" mass="54711">MAKDQTEEVLIVRNNETGQVGAVTGLNEDGTPKITDPMFVTLEDLVKFKKGQNPLEAFLSNFVRQCKNPTMFGFFKVPADRYDCVGMAMCDFIKDPETNAEILKDFKVDVPQQTQTNIKEQAQENNATDTQAQKPVEEQAAQTEQPKYHAIDESKIDWTMLKKKWGIDRDQLEKSGDLREMLYNRKSQIVTVTPNFGGEKFPIDARLSFRTDADGNVKVVPHFIHREPKLDQEFEGYKFTKEDKEALKTTGNLGKVVDLVDKATGEVKPSYVSVDRLTNEIVSVPVKAVFIKDTIGQTKLTMAEISELKKGKALPPKQITDKNGKTYNVVLQVSADRKGVEFVPGGVRRQEQSQQQGNSQGQQQSSWLTKDGNIKPITKWAGVPMTPQQQADYTAGKVVEMTNMVDKQGQKCTVYLQFNPEKQRPTTSLNDPRVKVAEESKTQKAVNNDGLTNEATKHVAEPLQKYQTAPKDENQAKQQRKPKGPKL</sequence>
<dbReference type="GeneID" id="82527201"/>
<comment type="caution">
    <text evidence="4">The sequence shown here is derived from an EMBL/GenBank/DDBJ whole genome shotgun (WGS) entry which is preliminary data.</text>
</comment>
<organism evidence="4 5">
    <name type="scientific">Duncaniella muris</name>
    <dbReference type="NCBI Taxonomy" id="2094150"/>
    <lineage>
        <taxon>Bacteria</taxon>
        <taxon>Pseudomonadati</taxon>
        <taxon>Bacteroidota</taxon>
        <taxon>Bacteroidia</taxon>
        <taxon>Bacteroidales</taxon>
        <taxon>Muribaculaceae</taxon>
        <taxon>Duncaniella</taxon>
    </lineage>
</organism>
<feature type="domain" description="DUF4099" evidence="3">
    <location>
        <begin position="151"/>
        <end position="232"/>
    </location>
</feature>
<feature type="compositionally biased region" description="Basic and acidic residues" evidence="1">
    <location>
        <begin position="432"/>
        <end position="442"/>
    </location>
</feature>
<feature type="domain" description="DUF3945" evidence="2">
    <location>
        <begin position="293"/>
        <end position="344"/>
    </location>
</feature>
<name>A0A2V1IM80_9BACT</name>
<evidence type="ECO:0000259" key="3">
    <source>
        <dbReference type="Pfam" id="PF13351"/>
    </source>
</evidence>
<evidence type="ECO:0000256" key="1">
    <source>
        <dbReference type="SAM" id="MobiDB-lite"/>
    </source>
</evidence>
<evidence type="ECO:0000259" key="2">
    <source>
        <dbReference type="Pfam" id="PF13101"/>
    </source>
</evidence>
<proteinExistence type="predicted"/>
<feature type="compositionally biased region" description="Low complexity" evidence="1">
    <location>
        <begin position="352"/>
        <end position="366"/>
    </location>
</feature>
<dbReference type="RefSeq" id="WP_107033316.1">
    <property type="nucleotide sequence ID" value="NZ_PUEC01000042.1"/>
</dbReference>
<keyword evidence="5" id="KW-1185">Reference proteome</keyword>
<feature type="compositionally biased region" description="Basic residues" evidence="1">
    <location>
        <begin position="478"/>
        <end position="487"/>
    </location>
</feature>
<dbReference type="InterPro" id="IPR025222">
    <property type="entry name" value="DUF3945"/>
</dbReference>
<evidence type="ECO:0000313" key="5">
    <source>
        <dbReference type="Proteomes" id="UP000244905"/>
    </source>
</evidence>
<dbReference type="EMBL" id="PUEC01000042">
    <property type="protein sequence ID" value="PWB00439.1"/>
    <property type="molecule type" value="Genomic_DNA"/>
</dbReference>
<protein>
    <submittedName>
        <fullName evidence="4">DUF4099 domain-containing protein</fullName>
    </submittedName>
</protein>